<dbReference type="PANTHER" id="PTHR10775">
    <property type="entry name" value="OS08G0208400 PROTEIN"/>
    <property type="match status" value="1"/>
</dbReference>
<name>A0A0R0HGX3_SOYBN</name>
<dbReference type="PANTHER" id="PTHR10775:SF180">
    <property type="entry name" value="TRANSPOSON, EN_SPM-LIKE, TRANSPOSASE-ASSOCIATED DOMAIN PROTEIN-RELATED"/>
    <property type="match status" value="1"/>
</dbReference>
<dbReference type="Gramene" id="KRH26443">
    <property type="protein sequence ID" value="KRH26443"/>
    <property type="gene ID" value="GLYMA_12G174600"/>
</dbReference>
<evidence type="ECO:0000313" key="1">
    <source>
        <dbReference type="EMBL" id="KRH26443.1"/>
    </source>
</evidence>
<reference evidence="2" key="2">
    <citation type="submission" date="2018-02" db="UniProtKB">
        <authorList>
            <consortium name="EnsemblPlants"/>
        </authorList>
    </citation>
    <scope>IDENTIFICATION</scope>
    <source>
        <strain evidence="2">Williams 82</strain>
    </source>
</reference>
<accession>A0A0R0HGX3</accession>
<reference evidence="1 2" key="1">
    <citation type="journal article" date="2010" name="Nature">
        <title>Genome sequence of the palaeopolyploid soybean.</title>
        <authorList>
            <person name="Schmutz J."/>
            <person name="Cannon S.B."/>
            <person name="Schlueter J."/>
            <person name="Ma J."/>
            <person name="Mitros T."/>
            <person name="Nelson W."/>
            <person name="Hyten D.L."/>
            <person name="Song Q."/>
            <person name="Thelen J.J."/>
            <person name="Cheng J."/>
            <person name="Xu D."/>
            <person name="Hellsten U."/>
            <person name="May G.D."/>
            <person name="Yu Y."/>
            <person name="Sakurai T."/>
            <person name="Umezawa T."/>
            <person name="Bhattacharyya M.K."/>
            <person name="Sandhu D."/>
            <person name="Valliyodan B."/>
            <person name="Lindquist E."/>
            <person name="Peto M."/>
            <person name="Grant D."/>
            <person name="Shu S."/>
            <person name="Goodstein D."/>
            <person name="Barry K."/>
            <person name="Futrell-Griggs M."/>
            <person name="Abernathy B."/>
            <person name="Du J."/>
            <person name="Tian Z."/>
            <person name="Zhu L."/>
            <person name="Gill N."/>
            <person name="Joshi T."/>
            <person name="Libault M."/>
            <person name="Sethuraman A."/>
            <person name="Zhang X.-C."/>
            <person name="Shinozaki K."/>
            <person name="Nguyen H.T."/>
            <person name="Wing R.A."/>
            <person name="Cregan P."/>
            <person name="Specht J."/>
            <person name="Grimwood J."/>
            <person name="Rokhsar D."/>
            <person name="Stacey G."/>
            <person name="Shoemaker R.C."/>
            <person name="Jackson S.A."/>
        </authorList>
    </citation>
    <scope>NUCLEOTIDE SEQUENCE</scope>
    <source>
        <strain evidence="2">cv. Williams 82</strain>
        <tissue evidence="1">Callus</tissue>
    </source>
</reference>
<organism evidence="1">
    <name type="scientific">Glycine max</name>
    <name type="common">Soybean</name>
    <name type="synonym">Glycine hispida</name>
    <dbReference type="NCBI Taxonomy" id="3847"/>
    <lineage>
        <taxon>Eukaryota</taxon>
        <taxon>Viridiplantae</taxon>
        <taxon>Streptophyta</taxon>
        <taxon>Embryophyta</taxon>
        <taxon>Tracheophyta</taxon>
        <taxon>Spermatophyta</taxon>
        <taxon>Magnoliopsida</taxon>
        <taxon>eudicotyledons</taxon>
        <taxon>Gunneridae</taxon>
        <taxon>Pentapetalae</taxon>
        <taxon>rosids</taxon>
        <taxon>fabids</taxon>
        <taxon>Fabales</taxon>
        <taxon>Fabaceae</taxon>
        <taxon>Papilionoideae</taxon>
        <taxon>50 kb inversion clade</taxon>
        <taxon>NPAAA clade</taxon>
        <taxon>indigoferoid/millettioid clade</taxon>
        <taxon>Phaseoleae</taxon>
        <taxon>Glycine</taxon>
        <taxon>Glycine subgen. Soja</taxon>
    </lineage>
</organism>
<evidence type="ECO:0008006" key="4">
    <source>
        <dbReference type="Google" id="ProtNLM"/>
    </source>
</evidence>
<dbReference type="AlphaFoldDB" id="A0A0R0HGX3"/>
<dbReference type="OMA" id="WHSETRD"/>
<gene>
    <name evidence="1" type="ORF">GLYMA_12G174600</name>
</gene>
<evidence type="ECO:0000313" key="2">
    <source>
        <dbReference type="EnsemblPlants" id="KRH26443"/>
    </source>
</evidence>
<keyword evidence="3" id="KW-1185">Reference proteome</keyword>
<dbReference type="EnsemblPlants" id="KRH26443">
    <property type="protein sequence ID" value="KRH26443"/>
    <property type="gene ID" value="GLYMA_12G174600"/>
</dbReference>
<dbReference type="Proteomes" id="UP000008827">
    <property type="component" value="Chromosome 12"/>
</dbReference>
<reference evidence="1" key="3">
    <citation type="submission" date="2018-07" db="EMBL/GenBank/DDBJ databases">
        <title>WGS assembly of Glycine max.</title>
        <authorList>
            <person name="Schmutz J."/>
            <person name="Cannon S."/>
            <person name="Schlueter J."/>
            <person name="Ma J."/>
            <person name="Mitros T."/>
            <person name="Nelson W."/>
            <person name="Hyten D."/>
            <person name="Song Q."/>
            <person name="Thelen J."/>
            <person name="Cheng J."/>
            <person name="Xu D."/>
            <person name="Hellsten U."/>
            <person name="May G."/>
            <person name="Yu Y."/>
            <person name="Sakurai T."/>
            <person name="Umezawa T."/>
            <person name="Bhattacharyya M."/>
            <person name="Sandhu D."/>
            <person name="Valliyodan B."/>
            <person name="Lindquist E."/>
            <person name="Peto M."/>
            <person name="Grant D."/>
            <person name="Shu S."/>
            <person name="Goodstein D."/>
            <person name="Barry K."/>
            <person name="Futrell-Griggs M."/>
            <person name="Abernathy B."/>
            <person name="Du J."/>
            <person name="Tian Z."/>
            <person name="Zhu L."/>
            <person name="Gill N."/>
            <person name="Joshi T."/>
            <person name="Libault M."/>
            <person name="Sethuraman A."/>
            <person name="Zhang X."/>
            <person name="Shinozaki K."/>
            <person name="Nguyen H."/>
            <person name="Wing R."/>
            <person name="Cregan P."/>
            <person name="Specht J."/>
            <person name="Grimwood J."/>
            <person name="Rokhsar D."/>
            <person name="Stacey G."/>
            <person name="Shoemaker R."/>
            <person name="Jackson S."/>
        </authorList>
    </citation>
    <scope>NUCLEOTIDE SEQUENCE</scope>
    <source>
        <tissue evidence="1">Callus</tissue>
    </source>
</reference>
<protein>
    <recommendedName>
        <fullName evidence="4">Transposase-associated domain-containing protein</fullName>
    </recommendedName>
</protein>
<evidence type="ECO:0000313" key="3">
    <source>
        <dbReference type="Proteomes" id="UP000008827"/>
    </source>
</evidence>
<sequence length="195" mass="22650">MITKCLSKEYEDELDEFIRFVVDHAKDPGGASVHVLKDHLVCNGINRSYTCWTWHSETRDEFNDLGSNERYDTNDANTNTYDDDFLEEIAKVVKEDLQDCPEMFTKLENDAKEPLYSGCTKFIRLSTVLKLYNLKVSNGWSNKSFIELLKVLKLMLPKDNELPSRTYEAKQMLCSIGIRYEKIHACTNDCLLFHN</sequence>
<dbReference type="InParanoid" id="A0A0R0HGX3"/>
<proteinExistence type="predicted"/>
<dbReference type="EMBL" id="CM000845">
    <property type="protein sequence ID" value="KRH26443.1"/>
    <property type="molecule type" value="Genomic_DNA"/>
</dbReference>